<accession>A0ABQ9E7J4</accession>
<evidence type="ECO:0000313" key="2">
    <source>
        <dbReference type="Proteomes" id="UP001217089"/>
    </source>
</evidence>
<organism evidence="1 2">
    <name type="scientific">Tegillarca granosa</name>
    <name type="common">Malaysian cockle</name>
    <name type="synonym">Anadara granosa</name>
    <dbReference type="NCBI Taxonomy" id="220873"/>
    <lineage>
        <taxon>Eukaryota</taxon>
        <taxon>Metazoa</taxon>
        <taxon>Spiralia</taxon>
        <taxon>Lophotrochozoa</taxon>
        <taxon>Mollusca</taxon>
        <taxon>Bivalvia</taxon>
        <taxon>Autobranchia</taxon>
        <taxon>Pteriomorphia</taxon>
        <taxon>Arcoida</taxon>
        <taxon>Arcoidea</taxon>
        <taxon>Arcidae</taxon>
        <taxon>Tegillarca</taxon>
    </lineage>
</organism>
<dbReference type="EMBL" id="JARBDR010000919">
    <property type="protein sequence ID" value="KAJ8300314.1"/>
    <property type="molecule type" value="Genomic_DNA"/>
</dbReference>
<proteinExistence type="predicted"/>
<evidence type="ECO:0008006" key="3">
    <source>
        <dbReference type="Google" id="ProtNLM"/>
    </source>
</evidence>
<dbReference type="Proteomes" id="UP001217089">
    <property type="component" value="Unassembled WGS sequence"/>
</dbReference>
<evidence type="ECO:0000313" key="1">
    <source>
        <dbReference type="EMBL" id="KAJ8300314.1"/>
    </source>
</evidence>
<keyword evidence="2" id="KW-1185">Reference proteome</keyword>
<comment type="caution">
    <text evidence="1">The sequence shown here is derived from an EMBL/GenBank/DDBJ whole genome shotgun (WGS) entry which is preliminary data.</text>
</comment>
<sequence>MSKNVYQDIVLIVRMTTVQRWQICRKSRVYFHVRLARTRCYKTKYINYHQKMLSCGQFKDPQRTSRLLTENQIFATFKNIRGTPQYFKQMHLDMLAKLRQYGPYTFFISGSAANFIGQK</sequence>
<gene>
    <name evidence="1" type="ORF">KUTeg_021833</name>
</gene>
<name>A0ABQ9E7J4_TEGGR</name>
<protein>
    <recommendedName>
        <fullName evidence="3">Helitron helicase-like domain-containing protein</fullName>
    </recommendedName>
</protein>
<reference evidence="1 2" key="1">
    <citation type="submission" date="2022-12" db="EMBL/GenBank/DDBJ databases">
        <title>Chromosome-level genome of Tegillarca granosa.</title>
        <authorList>
            <person name="Kim J."/>
        </authorList>
    </citation>
    <scope>NUCLEOTIDE SEQUENCE [LARGE SCALE GENOMIC DNA]</scope>
    <source>
        <strain evidence="1">Teg-2019</strain>
        <tissue evidence="1">Adductor muscle</tissue>
    </source>
</reference>